<dbReference type="RefSeq" id="WP_091495526.1">
    <property type="nucleotide sequence ID" value="NZ_FODJ01000002.1"/>
</dbReference>
<evidence type="ECO:0000259" key="3">
    <source>
        <dbReference type="PROSITE" id="PS50977"/>
    </source>
</evidence>
<evidence type="ECO:0000313" key="4">
    <source>
        <dbReference type="EMBL" id="SEN90905.1"/>
    </source>
</evidence>
<evidence type="ECO:0000256" key="2">
    <source>
        <dbReference type="PROSITE-ProRule" id="PRU00335"/>
    </source>
</evidence>
<organism evidence="4 5">
    <name type="scientific">Amphibacillus marinus</name>
    <dbReference type="NCBI Taxonomy" id="872970"/>
    <lineage>
        <taxon>Bacteria</taxon>
        <taxon>Bacillati</taxon>
        <taxon>Bacillota</taxon>
        <taxon>Bacilli</taxon>
        <taxon>Bacillales</taxon>
        <taxon>Bacillaceae</taxon>
        <taxon>Amphibacillus</taxon>
    </lineage>
</organism>
<protein>
    <submittedName>
        <fullName evidence="4">Transcriptional regulator, TetR family</fullName>
    </submittedName>
</protein>
<dbReference type="Gene3D" id="1.10.357.10">
    <property type="entry name" value="Tetracycline Repressor, domain 2"/>
    <property type="match status" value="1"/>
</dbReference>
<dbReference type="InterPro" id="IPR009057">
    <property type="entry name" value="Homeodomain-like_sf"/>
</dbReference>
<proteinExistence type="predicted"/>
<keyword evidence="5" id="KW-1185">Reference proteome</keyword>
<reference evidence="4 5" key="1">
    <citation type="submission" date="2016-10" db="EMBL/GenBank/DDBJ databases">
        <authorList>
            <person name="de Groot N.N."/>
        </authorList>
    </citation>
    <scope>NUCLEOTIDE SEQUENCE [LARGE SCALE GENOMIC DNA]</scope>
    <source>
        <strain evidence="4 5">CGMCC 1.10434</strain>
    </source>
</reference>
<evidence type="ECO:0000256" key="1">
    <source>
        <dbReference type="ARBA" id="ARBA00023125"/>
    </source>
</evidence>
<dbReference type="PROSITE" id="PS50977">
    <property type="entry name" value="HTH_TETR_2"/>
    <property type="match status" value="1"/>
</dbReference>
<gene>
    <name evidence="4" type="ORF">SAMN04488134_102253</name>
</gene>
<accession>A0A1H8KDI0</accession>
<keyword evidence="1 2" id="KW-0238">DNA-binding</keyword>
<sequence>MPPKQRFSRQQIVDAAFYIAEHEGIDQITMRKVAKQLKSSVAPIYVNFTDIEQLKQAVFAEIVVTSQRLLNERKTNQPFRDIGIASLNFAQRYPLLFNDFVLKQNNYLSSFDQNMWPTLINQMKTDPALVSLSEEALAHLLMNMRIFQLGLSIMTANQLLPQEWDDKQTTDRLDEAASAFIKALDTNKGK</sequence>
<dbReference type="STRING" id="872970.SAMN04488134_102253"/>
<feature type="DNA-binding region" description="H-T-H motif" evidence="2">
    <location>
        <begin position="29"/>
        <end position="48"/>
    </location>
</feature>
<dbReference type="Proteomes" id="UP000199300">
    <property type="component" value="Unassembled WGS sequence"/>
</dbReference>
<dbReference type="GO" id="GO:0003677">
    <property type="term" value="F:DNA binding"/>
    <property type="evidence" value="ECO:0007669"/>
    <property type="project" value="UniProtKB-UniRule"/>
</dbReference>
<dbReference type="SUPFAM" id="SSF46689">
    <property type="entry name" value="Homeodomain-like"/>
    <property type="match status" value="1"/>
</dbReference>
<evidence type="ECO:0000313" key="5">
    <source>
        <dbReference type="Proteomes" id="UP000199300"/>
    </source>
</evidence>
<feature type="domain" description="HTH tetR-type" evidence="3">
    <location>
        <begin position="6"/>
        <end position="66"/>
    </location>
</feature>
<dbReference type="AlphaFoldDB" id="A0A1H8KDI0"/>
<dbReference type="EMBL" id="FODJ01000002">
    <property type="protein sequence ID" value="SEN90905.1"/>
    <property type="molecule type" value="Genomic_DNA"/>
</dbReference>
<name>A0A1H8KDI0_9BACI</name>
<dbReference type="OrthoDB" id="66596at2"/>
<dbReference type="InterPro" id="IPR001647">
    <property type="entry name" value="HTH_TetR"/>
</dbReference>